<sequence length="354" mass="40402">MDSNLVWKEIIVIVLLCLLWFSISSANNIVTKHILNSWSHPLSVTLMQLSSIYLYLKPSMYAFAVERKALKKQLILLYIIPLSFGKFLASVSSHFSLVKVSVSYSHTVKSLMPLFVVILSRIILKEKQSKKIYCSLMPIIGGVLISTATELSFDTLGLLAALSSTLIFSFLQIFSKKLLNITKMSPLALLSLLSKYSLLFFTPIWLFYDFFSIYESKDDFSLEIFTLLLFDGFLSFAQNLIAFILISKVSPLTYSIANVTKRITVIVFSILVFRNPITATNVFGITLAISGLFAYNKFKYDEHVRRKAEESQLPLYKNQNNFHSNSSNHHFQSNLLLMNNHHDHKLLKNNVAFY</sequence>
<dbReference type="InterPro" id="IPR050186">
    <property type="entry name" value="TPT_transporter"/>
</dbReference>
<evidence type="ECO:0000256" key="6">
    <source>
        <dbReference type="SAM" id="SignalP"/>
    </source>
</evidence>
<comment type="caution">
    <text evidence="8">The sequence shown here is derived from an EMBL/GenBank/DDBJ whole genome shotgun (WGS) entry which is preliminary data.</text>
</comment>
<dbReference type="SUPFAM" id="SSF103481">
    <property type="entry name" value="Multidrug resistance efflux transporter EmrE"/>
    <property type="match status" value="2"/>
</dbReference>
<dbReference type="InterPro" id="IPR037185">
    <property type="entry name" value="EmrE-like"/>
</dbReference>
<evidence type="ECO:0000256" key="3">
    <source>
        <dbReference type="ARBA" id="ARBA00022989"/>
    </source>
</evidence>
<protein>
    <submittedName>
        <fullName evidence="8">Solute carrier family 35 member E1-like protein</fullName>
    </submittedName>
</protein>
<feature type="transmembrane region" description="Helical" evidence="5">
    <location>
        <begin position="131"/>
        <end position="149"/>
    </location>
</feature>
<feature type="transmembrane region" description="Helical" evidence="5">
    <location>
        <begin position="107"/>
        <end position="124"/>
    </location>
</feature>
<accession>A0A3S3SKG4</accession>
<evidence type="ECO:0000256" key="5">
    <source>
        <dbReference type="SAM" id="Phobius"/>
    </source>
</evidence>
<dbReference type="Pfam" id="PF03151">
    <property type="entry name" value="TPT"/>
    <property type="match status" value="1"/>
</dbReference>
<organism evidence="8 9">
    <name type="scientific">Dinothrombium tinctorium</name>
    <dbReference type="NCBI Taxonomy" id="1965070"/>
    <lineage>
        <taxon>Eukaryota</taxon>
        <taxon>Metazoa</taxon>
        <taxon>Ecdysozoa</taxon>
        <taxon>Arthropoda</taxon>
        <taxon>Chelicerata</taxon>
        <taxon>Arachnida</taxon>
        <taxon>Acari</taxon>
        <taxon>Acariformes</taxon>
        <taxon>Trombidiformes</taxon>
        <taxon>Prostigmata</taxon>
        <taxon>Anystina</taxon>
        <taxon>Parasitengona</taxon>
        <taxon>Trombidioidea</taxon>
        <taxon>Trombidiidae</taxon>
        <taxon>Dinothrombium</taxon>
    </lineage>
</organism>
<keyword evidence="4 5" id="KW-0472">Membrane</keyword>
<feature type="domain" description="Sugar phosphate transporter" evidence="7">
    <location>
        <begin position="12"/>
        <end position="296"/>
    </location>
</feature>
<dbReference type="EMBL" id="NCKU01000233">
    <property type="protein sequence ID" value="RWS16418.1"/>
    <property type="molecule type" value="Genomic_DNA"/>
</dbReference>
<dbReference type="AlphaFoldDB" id="A0A3S3SKG4"/>
<evidence type="ECO:0000313" key="8">
    <source>
        <dbReference type="EMBL" id="RWS16418.1"/>
    </source>
</evidence>
<feature type="chain" id="PRO_5018583766" evidence="6">
    <location>
        <begin position="27"/>
        <end position="354"/>
    </location>
</feature>
<gene>
    <name evidence="8" type="ORF">B4U79_07202</name>
</gene>
<feature type="transmembrane region" description="Helical" evidence="5">
    <location>
        <begin position="187"/>
        <end position="208"/>
    </location>
</feature>
<evidence type="ECO:0000259" key="7">
    <source>
        <dbReference type="Pfam" id="PF03151"/>
    </source>
</evidence>
<keyword evidence="2 5" id="KW-0812">Transmembrane</keyword>
<keyword evidence="6" id="KW-0732">Signal</keyword>
<feature type="signal peptide" evidence="6">
    <location>
        <begin position="1"/>
        <end position="26"/>
    </location>
</feature>
<keyword evidence="3 5" id="KW-1133">Transmembrane helix</keyword>
<dbReference type="Proteomes" id="UP000285301">
    <property type="component" value="Unassembled WGS sequence"/>
</dbReference>
<dbReference type="PANTHER" id="PTHR11132">
    <property type="entry name" value="SOLUTE CARRIER FAMILY 35"/>
    <property type="match status" value="1"/>
</dbReference>
<feature type="transmembrane region" description="Helical" evidence="5">
    <location>
        <begin position="220"/>
        <end position="245"/>
    </location>
</feature>
<name>A0A3S3SKG4_9ACAR</name>
<dbReference type="OrthoDB" id="6418713at2759"/>
<feature type="transmembrane region" description="Helical" evidence="5">
    <location>
        <begin position="75"/>
        <end position="95"/>
    </location>
</feature>
<dbReference type="InterPro" id="IPR004853">
    <property type="entry name" value="Sugar_P_trans_dom"/>
</dbReference>
<dbReference type="STRING" id="1965070.A0A3S3SKG4"/>
<evidence type="ECO:0000256" key="4">
    <source>
        <dbReference type="ARBA" id="ARBA00023136"/>
    </source>
</evidence>
<evidence type="ECO:0000256" key="1">
    <source>
        <dbReference type="ARBA" id="ARBA00004141"/>
    </source>
</evidence>
<feature type="transmembrane region" description="Helical" evidence="5">
    <location>
        <begin position="42"/>
        <end position="63"/>
    </location>
</feature>
<dbReference type="GO" id="GO:0016020">
    <property type="term" value="C:membrane"/>
    <property type="evidence" value="ECO:0007669"/>
    <property type="project" value="UniProtKB-SubCell"/>
</dbReference>
<comment type="subcellular location">
    <subcellularLocation>
        <location evidence="1">Membrane</location>
        <topology evidence="1">Multi-pass membrane protein</topology>
    </subcellularLocation>
</comment>
<evidence type="ECO:0000313" key="9">
    <source>
        <dbReference type="Proteomes" id="UP000285301"/>
    </source>
</evidence>
<proteinExistence type="predicted"/>
<keyword evidence="9" id="KW-1185">Reference proteome</keyword>
<feature type="transmembrane region" description="Helical" evidence="5">
    <location>
        <begin position="155"/>
        <end position="175"/>
    </location>
</feature>
<reference evidence="8 9" key="1">
    <citation type="journal article" date="2018" name="Gigascience">
        <title>Genomes of trombidid mites reveal novel predicted allergens and laterally-transferred genes associated with secondary metabolism.</title>
        <authorList>
            <person name="Dong X."/>
            <person name="Chaisiri K."/>
            <person name="Xia D."/>
            <person name="Armstrong S.D."/>
            <person name="Fang Y."/>
            <person name="Donnelly M.J."/>
            <person name="Kadowaki T."/>
            <person name="McGarry J.W."/>
            <person name="Darby A.C."/>
            <person name="Makepeace B.L."/>
        </authorList>
    </citation>
    <scope>NUCLEOTIDE SEQUENCE [LARGE SCALE GENOMIC DNA]</scope>
    <source>
        <strain evidence="8">UoL-WK</strain>
    </source>
</reference>
<evidence type="ECO:0000256" key="2">
    <source>
        <dbReference type="ARBA" id="ARBA00022692"/>
    </source>
</evidence>